<name>B8GHS2_METPE</name>
<dbReference type="CAZy" id="CBM6">
    <property type="family name" value="Carbohydrate-Binding Module Family 6"/>
</dbReference>
<reference evidence="3 4" key="1">
    <citation type="journal article" date="2015" name="Genome Announc.">
        <title>Complete Genome Sequence of Methanosphaerula palustris E1-9CT, a Hydrogenotrophic Methanogen Isolated from a Minerotrophic Fen Peatland.</title>
        <authorList>
            <person name="Cadillo-Quiroz H."/>
            <person name="Browne P."/>
            <person name="Kyrpides N."/>
            <person name="Woyke T."/>
            <person name="Goodwin L."/>
            <person name="Detter C."/>
            <person name="Yavitt J.B."/>
            <person name="Zinder S.H."/>
        </authorList>
    </citation>
    <scope>NUCLEOTIDE SEQUENCE [LARGE SCALE GENOMIC DNA]</scope>
    <source>
        <strain evidence="4">ATCC BAA-1556 / DSM 19958 / E1-9c</strain>
    </source>
</reference>
<dbReference type="InterPro" id="IPR035986">
    <property type="entry name" value="PKD_dom_sf"/>
</dbReference>
<gene>
    <name evidence="3" type="ordered locus">Mpal_1344</name>
</gene>
<accession>B8GHS2</accession>
<keyword evidence="1" id="KW-0732">Signal</keyword>
<dbReference type="InterPro" id="IPR006584">
    <property type="entry name" value="Cellulose-bd_IV"/>
</dbReference>
<dbReference type="PANTHER" id="PTHR40469">
    <property type="entry name" value="SECRETED GLYCOSYL HYDROLASE"/>
    <property type="match status" value="1"/>
</dbReference>
<feature type="domain" description="CBM6" evidence="2">
    <location>
        <begin position="571"/>
        <end position="708"/>
    </location>
</feature>
<feature type="domain" description="CBM6" evidence="2">
    <location>
        <begin position="721"/>
        <end position="852"/>
    </location>
</feature>
<dbReference type="Pfam" id="PF13229">
    <property type="entry name" value="Beta_helix"/>
    <property type="match status" value="1"/>
</dbReference>
<dbReference type="SUPFAM" id="SSF49299">
    <property type="entry name" value="PKD domain"/>
    <property type="match status" value="1"/>
</dbReference>
<dbReference type="Pfam" id="PF03422">
    <property type="entry name" value="CBM_6"/>
    <property type="match status" value="3"/>
</dbReference>
<protein>
    <submittedName>
        <fullName evidence="3">Periplasmic copper-binding</fullName>
    </submittedName>
</protein>
<dbReference type="CDD" id="cd00146">
    <property type="entry name" value="PKD"/>
    <property type="match status" value="1"/>
</dbReference>
<dbReference type="STRING" id="521011.Mpal_1344"/>
<dbReference type="Gene3D" id="2.160.20.10">
    <property type="entry name" value="Single-stranded right-handed beta-helix, Pectin lyase-like"/>
    <property type="match status" value="2"/>
</dbReference>
<dbReference type="HOGENOM" id="CLU_308972_0_0_2"/>
<dbReference type="InterPro" id="IPR039448">
    <property type="entry name" value="Beta_helix"/>
</dbReference>
<dbReference type="InterPro" id="IPR005084">
    <property type="entry name" value="CBM6"/>
</dbReference>
<dbReference type="SUPFAM" id="SSF51126">
    <property type="entry name" value="Pectin lyase-like"/>
    <property type="match status" value="1"/>
</dbReference>
<evidence type="ECO:0000259" key="2">
    <source>
        <dbReference type="PROSITE" id="PS51175"/>
    </source>
</evidence>
<dbReference type="GO" id="GO:0030246">
    <property type="term" value="F:carbohydrate binding"/>
    <property type="evidence" value="ECO:0007669"/>
    <property type="project" value="InterPro"/>
</dbReference>
<dbReference type="Gene3D" id="2.60.120.260">
    <property type="entry name" value="Galactose-binding domain-like"/>
    <property type="match status" value="3"/>
</dbReference>
<dbReference type="PANTHER" id="PTHR40469:SF2">
    <property type="entry name" value="GALACTOSE-BINDING DOMAIN-LIKE SUPERFAMILY PROTEIN"/>
    <property type="match status" value="1"/>
</dbReference>
<evidence type="ECO:0000313" key="3">
    <source>
        <dbReference type="EMBL" id="ACL16677.1"/>
    </source>
</evidence>
<dbReference type="InterPro" id="IPR011050">
    <property type="entry name" value="Pectin_lyase_fold/virulence"/>
</dbReference>
<keyword evidence="4" id="KW-1185">Reference proteome</keyword>
<feature type="domain" description="CBM6" evidence="2">
    <location>
        <begin position="76"/>
        <end position="202"/>
    </location>
</feature>
<dbReference type="KEGG" id="mpl:Mpal_1344"/>
<sequence precursor="true">MYRISSALRRLGALAPAVALPLLLVLCLLAGGAQALTDPVDTAALANANASAPYPGIHPVPGLVQARDYDLGGEGVAYHDTEPANLGGAYRPAEGVDIETAGLFTDVGWIRDGEWLDYTVNVTEPQNFVVWFRAANPDTIMKRVAISVDGVPAGTVDLRPTGSFDNYADSNSTQISLSAGETTVRLSFDGVSRVNLLELDFQLANPPVSTPVPTPTPELLVSTPGLHTLDHDLSADHIGVMITSSDVVLDGMGHSITGTDANDSIGVFATSLATPTSSGTITNVTIRNLTVRHWKEGIHVGMVSDSVVENVVAEQNRIGLSISPNGVTTGSSIRNSVFRENTGSGLDLTYPAGGIAVDRCSITGNGVGISAFMVPSSHLADCDISDNVGDGLSSSTGSFAVVRNCTVRANGGNGLEFEHGGAEIVGNHIEENAGDGVHASDRGGSDIHGNWITGNGRGVDVGGDWPSHVRNNYLNNTVNGYFGAVEVGMMNYEKTGGANIVGGPYLGGNFWASPNGTGFSETHPDADRDGICDVSYVVNAEDGVTDFLPLAQSPGTPVIAPAPYTQHLVPGKIEAEDYDLGGEEIAYHDTTPGNTGGAYRQDDVDIETTGGITDVGWIRDGEYLIYTLNVTKEGFYQMNARVASPNDGRSAMISVNSQPMYSLDLPNTGSYGTYTTATFDDVYLPAGNTTVRLTFHGDGENLDWIAFAPQPQTREPFRIPGTIQAEDYEPGGYVDTTPGNQGGAYRTDDVDIETANGVTDVGWIRTGEYLTYEVFVAEDGTYEMSVRVASPNSGRSIVLSDPETLATVAVPNTGSFDTYRTVSVPVTLTSGYHLLKFTFSGDGQNLDWIAFAPAGVTTPTPTPGPSGEASFVAVPATAPHGSAVKFTVTPATGKSISSALWSFDAPAHLNTWNSGAVNPTFFYPAAGTFSPLVKITYTDGSSETVERTGSIQAT</sequence>
<proteinExistence type="predicted"/>
<dbReference type="InterPro" id="IPR008979">
    <property type="entry name" value="Galactose-bd-like_sf"/>
</dbReference>
<dbReference type="AlphaFoldDB" id="B8GHS2"/>
<dbReference type="CDD" id="cd04080">
    <property type="entry name" value="CBM6_cellulase-like"/>
    <property type="match status" value="3"/>
</dbReference>
<dbReference type="Proteomes" id="UP000002457">
    <property type="component" value="Chromosome"/>
</dbReference>
<dbReference type="eggNOG" id="arCOG02545">
    <property type="taxonomic scope" value="Archaea"/>
</dbReference>
<dbReference type="SMART" id="SM00710">
    <property type="entry name" value="PbH1"/>
    <property type="match status" value="8"/>
</dbReference>
<dbReference type="EMBL" id="CP001338">
    <property type="protein sequence ID" value="ACL16677.1"/>
    <property type="molecule type" value="Genomic_DNA"/>
</dbReference>
<dbReference type="SMART" id="SM00606">
    <property type="entry name" value="CBD_IV"/>
    <property type="match status" value="3"/>
</dbReference>
<dbReference type="InterPro" id="IPR012334">
    <property type="entry name" value="Pectin_lyas_fold"/>
</dbReference>
<dbReference type="SUPFAM" id="SSF49785">
    <property type="entry name" value="Galactose-binding domain-like"/>
    <property type="match status" value="3"/>
</dbReference>
<evidence type="ECO:0000256" key="1">
    <source>
        <dbReference type="ARBA" id="ARBA00022729"/>
    </source>
</evidence>
<evidence type="ECO:0000313" key="4">
    <source>
        <dbReference type="Proteomes" id="UP000002457"/>
    </source>
</evidence>
<dbReference type="InterPro" id="IPR006626">
    <property type="entry name" value="PbH1"/>
</dbReference>
<dbReference type="PROSITE" id="PS51175">
    <property type="entry name" value="CBM6"/>
    <property type="match status" value="3"/>
</dbReference>
<organism evidence="3 4">
    <name type="scientific">Methanosphaerula palustris (strain ATCC BAA-1556 / DSM 19958 / E1-9c)</name>
    <dbReference type="NCBI Taxonomy" id="521011"/>
    <lineage>
        <taxon>Archaea</taxon>
        <taxon>Methanobacteriati</taxon>
        <taxon>Methanobacteriota</taxon>
        <taxon>Stenosarchaea group</taxon>
        <taxon>Methanomicrobia</taxon>
        <taxon>Methanomicrobiales</taxon>
        <taxon>Methanoregulaceae</taxon>
        <taxon>Methanosphaerula</taxon>
    </lineage>
</organism>